<reference evidence="1" key="1">
    <citation type="submission" date="2021-05" db="EMBL/GenBank/DDBJ databases">
        <authorList>
            <person name="Khan N."/>
        </authorList>
    </citation>
    <scope>NUCLEOTIDE SEQUENCE</scope>
</reference>
<comment type="caution">
    <text evidence="1">The sequence shown here is derived from an EMBL/GenBank/DDBJ whole genome shotgun (WGS) entry which is preliminary data.</text>
</comment>
<accession>A0A8J2IFQ6</accession>
<evidence type="ECO:0000313" key="2">
    <source>
        <dbReference type="Proteomes" id="UP000693738"/>
    </source>
</evidence>
<protein>
    <submittedName>
        <fullName evidence="1">Uncharacterized protein</fullName>
    </submittedName>
</protein>
<dbReference type="Proteomes" id="UP000693738">
    <property type="component" value="Unassembled WGS sequence"/>
</dbReference>
<gene>
    <name evidence="1" type="ORF">FEQUK3_LOCUS1865</name>
</gene>
<organism evidence="1 2">
    <name type="scientific">Fusarium equiseti</name>
    <name type="common">Fusarium scirpi</name>
    <dbReference type="NCBI Taxonomy" id="61235"/>
    <lineage>
        <taxon>Eukaryota</taxon>
        <taxon>Fungi</taxon>
        <taxon>Dikarya</taxon>
        <taxon>Ascomycota</taxon>
        <taxon>Pezizomycotina</taxon>
        <taxon>Sordariomycetes</taxon>
        <taxon>Hypocreomycetidae</taxon>
        <taxon>Hypocreales</taxon>
        <taxon>Nectriaceae</taxon>
        <taxon>Fusarium</taxon>
        <taxon>Fusarium incarnatum-equiseti species complex</taxon>
    </lineage>
</organism>
<dbReference type="EMBL" id="CAJSTJ010000088">
    <property type="protein sequence ID" value="CAG7556166.1"/>
    <property type="molecule type" value="Genomic_DNA"/>
</dbReference>
<name>A0A8J2IFQ6_FUSEQ</name>
<sequence length="130" mass="12225">MPRRMLILRPLDLIRVRDGPGHGLGDCIGVAAVSCIGAAAAAGCIGAVAAAASCIGAAAAAASCIGAAAAAGCIGAAAASCIGAAAVASCIGLAAVASGRGLDPPKPPLGRTNGLLGLAPRLYVVRSRVL</sequence>
<proteinExistence type="predicted"/>
<dbReference type="AlphaFoldDB" id="A0A8J2IFQ6"/>
<evidence type="ECO:0000313" key="1">
    <source>
        <dbReference type="EMBL" id="CAG7556166.1"/>
    </source>
</evidence>